<dbReference type="InterPro" id="IPR037459">
    <property type="entry name" value="RhgT-like"/>
</dbReference>
<comment type="similarity">
    <text evidence="1">Belongs to the 'GDSL' lipolytic enzyme family.</text>
</comment>
<dbReference type="CDD" id="cd01821">
    <property type="entry name" value="Rhamnogalacturan_acetylesterase_like"/>
    <property type="match status" value="1"/>
</dbReference>
<accession>A0ABT2JUQ2</accession>
<evidence type="ECO:0000313" key="5">
    <source>
        <dbReference type="EMBL" id="MCT2591556.1"/>
    </source>
</evidence>
<dbReference type="InterPro" id="IPR008979">
    <property type="entry name" value="Galactose-bd-like_sf"/>
</dbReference>
<protein>
    <submittedName>
        <fullName evidence="5">Rhamnogalacturonan acetylesterase</fullName>
    </submittedName>
</protein>
<name>A0ABT2JUQ2_9ACTN</name>
<proteinExistence type="inferred from homology"/>
<feature type="signal peptide" evidence="3">
    <location>
        <begin position="1"/>
        <end position="31"/>
    </location>
</feature>
<sequence length="351" mass="37673">MVSASAFRRGAVGTALLSAAFSSVLTGPAQADSGNRPGLPEECRGSAPVVCHFDVPPGDYQVKALIGGKTAGSTGISAEMYRGMLAETPTEAGQRLRRSFTVNVREPEGQPTKNEEGGPGLELRFEGKAPRLSELHVTPARKVPRLFLIGDSTVCDQGGDGRYAGWGQHLPQFLKRGGSVANYADSGEGTGSYLAKPELFDNVESRVRRGDVVLIQLAHNDKQTTAGEYRSRLTEMAERISAKGGRPVFVTPTVRRWFNDDGTLQPTGLHVTGQANLPDEMRSLADDLDLPVIDLTALTQQVVESLGEQASKDLYVEGDSTHTDPGGATEFAALVAEELRSQRLLPARLFR</sequence>
<dbReference type="PANTHER" id="PTHR43695">
    <property type="entry name" value="PUTATIVE (AFU_ORTHOLOGUE AFUA_2G17250)-RELATED"/>
    <property type="match status" value="1"/>
</dbReference>
<comment type="caution">
    <text evidence="5">The sequence shown here is derived from an EMBL/GenBank/DDBJ whole genome shotgun (WGS) entry which is preliminary data.</text>
</comment>
<evidence type="ECO:0000313" key="6">
    <source>
        <dbReference type="Proteomes" id="UP001156389"/>
    </source>
</evidence>
<keyword evidence="6" id="KW-1185">Reference proteome</keyword>
<feature type="chain" id="PRO_5046388842" evidence="3">
    <location>
        <begin position="32"/>
        <end position="351"/>
    </location>
</feature>
<feature type="domain" description="SGNH hydrolase-type esterase" evidence="4">
    <location>
        <begin position="148"/>
        <end position="300"/>
    </location>
</feature>
<evidence type="ECO:0000259" key="4">
    <source>
        <dbReference type="Pfam" id="PF13472"/>
    </source>
</evidence>
<dbReference type="RefSeq" id="WP_260218872.1">
    <property type="nucleotide sequence ID" value="NZ_JAJAGO010000007.1"/>
</dbReference>
<dbReference type="Gene3D" id="3.40.50.1110">
    <property type="entry name" value="SGNH hydrolase"/>
    <property type="match status" value="1"/>
</dbReference>
<dbReference type="Pfam" id="PF13472">
    <property type="entry name" value="Lipase_GDSL_2"/>
    <property type="match status" value="1"/>
</dbReference>
<evidence type="ECO:0000256" key="1">
    <source>
        <dbReference type="ARBA" id="ARBA00008668"/>
    </source>
</evidence>
<keyword evidence="3" id="KW-0732">Signal</keyword>
<reference evidence="5 6" key="1">
    <citation type="submission" date="2021-10" db="EMBL/GenBank/DDBJ databases">
        <title>Streptomyces gossypii sp. nov., isolated from soil collected from cotton field.</title>
        <authorList>
            <person name="Ge X."/>
            <person name="Chen X."/>
            <person name="Liu W."/>
        </authorList>
    </citation>
    <scope>NUCLEOTIDE SEQUENCE [LARGE SCALE GENOMIC DNA]</scope>
    <source>
        <strain evidence="5 6">N2-109</strain>
    </source>
</reference>
<dbReference type="SUPFAM" id="SSF49785">
    <property type="entry name" value="Galactose-binding domain-like"/>
    <property type="match status" value="1"/>
</dbReference>
<dbReference type="PANTHER" id="PTHR43695:SF1">
    <property type="entry name" value="RHAMNOGALACTURONAN ACETYLESTERASE"/>
    <property type="match status" value="1"/>
</dbReference>
<keyword evidence="2" id="KW-0378">Hydrolase</keyword>
<dbReference type="SUPFAM" id="SSF52266">
    <property type="entry name" value="SGNH hydrolase"/>
    <property type="match status" value="1"/>
</dbReference>
<evidence type="ECO:0000256" key="2">
    <source>
        <dbReference type="ARBA" id="ARBA00022801"/>
    </source>
</evidence>
<gene>
    <name evidence="5" type="ORF">LHJ74_16900</name>
</gene>
<organism evidence="5 6">
    <name type="scientific">Streptomyces gossypii</name>
    <dbReference type="NCBI Taxonomy" id="2883101"/>
    <lineage>
        <taxon>Bacteria</taxon>
        <taxon>Bacillati</taxon>
        <taxon>Actinomycetota</taxon>
        <taxon>Actinomycetes</taxon>
        <taxon>Kitasatosporales</taxon>
        <taxon>Streptomycetaceae</taxon>
        <taxon>Streptomyces</taxon>
    </lineage>
</organism>
<evidence type="ECO:0000256" key="3">
    <source>
        <dbReference type="SAM" id="SignalP"/>
    </source>
</evidence>
<dbReference type="InterPro" id="IPR036514">
    <property type="entry name" value="SGNH_hydro_sf"/>
</dbReference>
<dbReference type="EMBL" id="JAJAGO010000007">
    <property type="protein sequence ID" value="MCT2591556.1"/>
    <property type="molecule type" value="Genomic_DNA"/>
</dbReference>
<dbReference type="InterPro" id="IPR013830">
    <property type="entry name" value="SGNH_hydro"/>
</dbReference>
<dbReference type="Proteomes" id="UP001156389">
    <property type="component" value="Unassembled WGS sequence"/>
</dbReference>